<accession>D5E558</accession>
<proteinExistence type="predicted"/>
<dbReference type="Pfam" id="PF11074">
    <property type="entry name" value="DUF2779"/>
    <property type="match status" value="1"/>
</dbReference>
<feature type="domain" description="DUF2779" evidence="1">
    <location>
        <begin position="453"/>
        <end position="604"/>
    </location>
</feature>
<reference key="2">
    <citation type="submission" date="2010-03" db="EMBL/GenBank/DDBJ databases">
        <authorList>
            <person name="Ma Z."/>
            <person name="Wang X."/>
            <person name="Liu H."/>
        </authorList>
    </citation>
    <scope>NUCLEOTIDE SEQUENCE</scope>
    <source>
        <strain>MP145</strain>
    </source>
</reference>
<dbReference type="AlphaFoldDB" id="D5E558"/>
<evidence type="ECO:0000313" key="3">
    <source>
        <dbReference type="Proteomes" id="UP000001845"/>
    </source>
</evidence>
<protein>
    <recommendedName>
        <fullName evidence="1">DUF2779 domain-containing protein</fullName>
    </recommendedName>
</protein>
<dbReference type="InterPro" id="IPR021301">
    <property type="entry name" value="DUF2779"/>
</dbReference>
<dbReference type="eggNOG" id="COG2251">
    <property type="taxonomic scope" value="Bacteria"/>
</dbReference>
<name>D5E558_MYCCM</name>
<organism evidence="2 3">
    <name type="scientific">Mycoplasma crocodyli (strain ATCC 51981 / MP145)</name>
    <dbReference type="NCBI Taxonomy" id="512564"/>
    <lineage>
        <taxon>Bacteria</taxon>
        <taxon>Bacillati</taxon>
        <taxon>Mycoplasmatota</taxon>
        <taxon>Mollicutes</taxon>
        <taxon>Mycoplasmataceae</taxon>
        <taxon>Mycoplasma</taxon>
    </lineage>
</organism>
<sequence>MHKPKIIKFNQSSYLRSFWKVPYLVWFNNLDDNFNSLIKSLYPDYEPVELDDDDEDEQNSFWDLEFLEDGSELNNDSIEIQNKLFDEYVDQFIKYYQNKNNIDHKKVKYVSLKQNTEGRSNQTLEFYKSKDVDLIVNPVFSKTFNIKNNEVLANASFPLYDKINKKIIMLSFSSTSKMETAFKAKFYFDLLRDLNIPVDNISLVLQNPYPNSIIKKGKVDFIETYSCRTVQSKKVSDNKFVDALFNSGDVLWKDEYTNQPATFLTFCKNSTFHKSFGPTTKKADNQLGFNLMWSKTLFSEEKIESMINVINMPNYKNVIEQTIDFYIDSFEKNTALKIKDYLREKELSNDYTNQTIGSSFSFCTSDNNLESKIKKHLFTLYYGNIYGDYSTNLYRQGLKDKLAKSYHFINGNYSSNNEYVLECNSLFNKQKNWINFHALNIIKKIHVKNARTIWYDYEGFSSPIPLIDNLGGHKQLINQVSIIETINGRTTNIINTVVDPLKELKLVNLAKVLISIYSEKATNYVVFNKSYENTRNEEMLKLIKQNYFSDFNNSETIELKEYINSIGGIEKFENIVMWINNNTIDLAQCFQISTKIPGTDSSYSVAHFFDFDNDKIIDKGTEKDSFNLIKLQLIFLKELKYKYSIKKIEKLITKQNLDLKTKITPYSELVVKNGSTAMAEAIARYAGITGDNVWNDTCVNLKKYCENDVKAMIMVYEFIMFLFRSTGFDVDKYEYQLLDENLEYALNEQNKLIIQ</sequence>
<reference evidence="2 3" key="3">
    <citation type="journal article" date="2011" name="J. Bacteriol.">
        <title>Genome sequences of Mycoplasma alligatoris A21JP2T and Mycoplasma crocodyli MP145T.</title>
        <authorList>
            <person name="Brown D.R."/>
            <person name="Farmerie W.G."/>
            <person name="May M."/>
            <person name="Benders G.A."/>
            <person name="Durkin A.S."/>
            <person name="Hlavinka K."/>
            <person name="Hostetler J."/>
            <person name="Jackson J."/>
            <person name="Johnson J."/>
            <person name="Miller R.H."/>
            <person name="Paralanov V."/>
            <person name="Radune D."/>
            <person name="Szczypinski B."/>
            <person name="Glass J.I."/>
        </authorList>
    </citation>
    <scope>NUCLEOTIDE SEQUENCE [LARGE SCALE GENOMIC DNA]</scope>
    <source>
        <strain evidence="3">ATCC 51981 / MP145</strain>
    </source>
</reference>
<dbReference type="KEGG" id="mcd:MCRO_0249"/>
<evidence type="ECO:0000259" key="1">
    <source>
        <dbReference type="Pfam" id="PF11074"/>
    </source>
</evidence>
<gene>
    <name evidence="2" type="ordered locus">MCRO_0249</name>
</gene>
<dbReference type="NCBIfam" id="NF045869">
    <property type="entry name" value="UU173_fam"/>
    <property type="match status" value="1"/>
</dbReference>
<dbReference type="EMBL" id="CP001991">
    <property type="protein sequence ID" value="ADE20015.1"/>
    <property type="molecule type" value="Genomic_DNA"/>
</dbReference>
<dbReference type="OrthoDB" id="9783873at2"/>
<reference evidence="3" key="1">
    <citation type="submission" date="2010-03" db="EMBL/GenBank/DDBJ databases">
        <title>The complete genome of Mycoplasma crocodyli MP145.</title>
        <authorList>
            <person name="Glass J.I."/>
            <person name="Durkin A.S."/>
            <person name="Hostetler J."/>
            <person name="Jackson J."/>
            <person name="Johnson J."/>
            <person name="May M.A."/>
            <person name="Paralanov V."/>
            <person name="Radune D."/>
            <person name="Szczypinski B."/>
            <person name="Brown D.R."/>
        </authorList>
    </citation>
    <scope>NUCLEOTIDE SEQUENCE [LARGE SCALE GENOMIC DNA]</scope>
    <source>
        <strain evidence="3">ATCC 51981 / MP145</strain>
    </source>
</reference>
<dbReference type="Proteomes" id="UP000001845">
    <property type="component" value="Chromosome"/>
</dbReference>
<dbReference type="STRING" id="512564.MCRO_0249"/>
<dbReference type="RefSeq" id="WP_013054791.1">
    <property type="nucleotide sequence ID" value="NC_014014.1"/>
</dbReference>
<keyword evidence="3" id="KW-1185">Reference proteome</keyword>
<evidence type="ECO:0000313" key="2">
    <source>
        <dbReference type="EMBL" id="ADE20015.1"/>
    </source>
</evidence>
<dbReference type="HOGENOM" id="CLU_021405_0_0_14"/>